<feature type="domain" description="Enoyl reductase (ER)" evidence="3">
    <location>
        <begin position="20"/>
        <end position="342"/>
    </location>
</feature>
<dbReference type="SUPFAM" id="SSF50129">
    <property type="entry name" value="GroES-like"/>
    <property type="match status" value="1"/>
</dbReference>
<dbReference type="FunFam" id="3.40.50.720:FF:000121">
    <property type="entry name" value="Prostaglandin reductase 2"/>
    <property type="match status" value="1"/>
</dbReference>
<dbReference type="Gene3D" id="3.90.180.10">
    <property type="entry name" value="Medium-chain alcohol dehydrogenases, catalytic domain"/>
    <property type="match status" value="1"/>
</dbReference>
<dbReference type="InterPro" id="IPR020843">
    <property type="entry name" value="ER"/>
</dbReference>
<dbReference type="InterPro" id="IPR013154">
    <property type="entry name" value="ADH-like_N"/>
</dbReference>
<dbReference type="GO" id="GO:0047522">
    <property type="term" value="F:15-oxoprostaglandin 13-reductase [NAD(P)+] activity"/>
    <property type="evidence" value="ECO:0007669"/>
    <property type="project" value="UniProtKB-EC"/>
</dbReference>
<dbReference type="PANTHER" id="PTHR43677:SF3">
    <property type="entry name" value="PROSTAGLANDIN REDUCTASE 3"/>
    <property type="match status" value="1"/>
</dbReference>
<dbReference type="GO" id="GO:0005739">
    <property type="term" value="C:mitochondrion"/>
    <property type="evidence" value="ECO:0007669"/>
    <property type="project" value="TreeGrafter"/>
</dbReference>
<sequence length="344" mass="37369">MSGTIPLKMKQVQVVKPINDFRKATKIVEVSVPTPGARNVLVKMRYLMLNASDLLFVAGTFCPLKPTPYAAGIEGLGEIVKTGTSSVHKVGQAVAVQHYHCFSEYAVVPDDSVIPIPSCDNPEFGALYVCGSTAYGVFDKKYKLKKTDVVIVTAAAGATGHIAVQLAKEAGCHVIGTCSSEEKVNFLKSIGCDRPINCNTESVDSVLKKEYPRGFDVAFECVGNKMPDICLQNVASLGRIICVGSVDVYGKKNHIMNQTCSLPISMTLTMKSADLLTLFMPNFKEDIPAYFKKLTDLMESGKLKIAIDKGEKAVNGPFRGIEKVFDAMDYLFSRKSIGKICVEL</sequence>
<dbReference type="InterPro" id="IPR013149">
    <property type="entry name" value="ADH-like_C"/>
</dbReference>
<evidence type="ECO:0000259" key="3">
    <source>
        <dbReference type="SMART" id="SM00829"/>
    </source>
</evidence>
<accession>A0A3S1BWA5</accession>
<dbReference type="SMART" id="SM00829">
    <property type="entry name" value="PKS_ER"/>
    <property type="match status" value="1"/>
</dbReference>
<dbReference type="Gene3D" id="3.40.50.720">
    <property type="entry name" value="NAD(P)-binding Rossmann-like Domain"/>
    <property type="match status" value="1"/>
</dbReference>
<dbReference type="SUPFAM" id="SSF51735">
    <property type="entry name" value="NAD(P)-binding Rossmann-fold domains"/>
    <property type="match status" value="1"/>
</dbReference>
<dbReference type="InterPro" id="IPR036291">
    <property type="entry name" value="NAD(P)-bd_dom_sf"/>
</dbReference>
<name>A0A3S1BWA5_ELYCH</name>
<organism evidence="4 5">
    <name type="scientific">Elysia chlorotica</name>
    <name type="common">Eastern emerald elysia</name>
    <name type="synonym">Sea slug</name>
    <dbReference type="NCBI Taxonomy" id="188477"/>
    <lineage>
        <taxon>Eukaryota</taxon>
        <taxon>Metazoa</taxon>
        <taxon>Spiralia</taxon>
        <taxon>Lophotrochozoa</taxon>
        <taxon>Mollusca</taxon>
        <taxon>Gastropoda</taxon>
        <taxon>Heterobranchia</taxon>
        <taxon>Euthyneura</taxon>
        <taxon>Panpulmonata</taxon>
        <taxon>Sacoglossa</taxon>
        <taxon>Placobranchoidea</taxon>
        <taxon>Plakobranchidae</taxon>
        <taxon>Elysia</taxon>
    </lineage>
</organism>
<dbReference type="AlphaFoldDB" id="A0A3S1BWA5"/>
<keyword evidence="5" id="KW-1185">Reference proteome</keyword>
<evidence type="ECO:0000256" key="1">
    <source>
        <dbReference type="ARBA" id="ARBA00011981"/>
    </source>
</evidence>
<dbReference type="OrthoDB" id="9992527at2759"/>
<dbReference type="InterPro" id="IPR011032">
    <property type="entry name" value="GroES-like_sf"/>
</dbReference>
<dbReference type="EMBL" id="RQTK01000656">
    <property type="protein sequence ID" value="RUS76528.1"/>
    <property type="molecule type" value="Genomic_DNA"/>
</dbReference>
<evidence type="ECO:0000313" key="5">
    <source>
        <dbReference type="Proteomes" id="UP000271974"/>
    </source>
</evidence>
<keyword evidence="2" id="KW-0560">Oxidoreductase</keyword>
<protein>
    <recommendedName>
        <fullName evidence="1">15-oxoprostaglandin 13-reductase</fullName>
        <ecNumber evidence="1">1.3.1.48</ecNumber>
    </recommendedName>
</protein>
<dbReference type="PANTHER" id="PTHR43677">
    <property type="entry name" value="SHORT-CHAIN DEHYDROGENASE/REDUCTASE"/>
    <property type="match status" value="1"/>
</dbReference>
<evidence type="ECO:0000313" key="4">
    <source>
        <dbReference type="EMBL" id="RUS76528.1"/>
    </source>
</evidence>
<dbReference type="EC" id="1.3.1.48" evidence="1"/>
<dbReference type="Proteomes" id="UP000271974">
    <property type="component" value="Unassembled WGS sequence"/>
</dbReference>
<reference evidence="4 5" key="1">
    <citation type="submission" date="2019-01" db="EMBL/GenBank/DDBJ databases">
        <title>A draft genome assembly of the solar-powered sea slug Elysia chlorotica.</title>
        <authorList>
            <person name="Cai H."/>
            <person name="Li Q."/>
            <person name="Fang X."/>
            <person name="Li J."/>
            <person name="Curtis N.E."/>
            <person name="Altenburger A."/>
            <person name="Shibata T."/>
            <person name="Feng M."/>
            <person name="Maeda T."/>
            <person name="Schwartz J.A."/>
            <person name="Shigenobu S."/>
            <person name="Lundholm N."/>
            <person name="Nishiyama T."/>
            <person name="Yang H."/>
            <person name="Hasebe M."/>
            <person name="Li S."/>
            <person name="Pierce S.K."/>
            <person name="Wang J."/>
        </authorList>
    </citation>
    <scope>NUCLEOTIDE SEQUENCE [LARGE SCALE GENOMIC DNA]</scope>
    <source>
        <strain evidence="4">EC2010</strain>
        <tissue evidence="4">Whole organism of an adult</tissue>
    </source>
</reference>
<dbReference type="Pfam" id="PF08240">
    <property type="entry name" value="ADH_N"/>
    <property type="match status" value="1"/>
</dbReference>
<comment type="caution">
    <text evidence="4">The sequence shown here is derived from an EMBL/GenBank/DDBJ whole genome shotgun (WGS) entry which is preliminary data.</text>
</comment>
<evidence type="ECO:0000256" key="2">
    <source>
        <dbReference type="ARBA" id="ARBA00023002"/>
    </source>
</evidence>
<gene>
    <name evidence="4" type="ORF">EGW08_015721</name>
</gene>
<dbReference type="STRING" id="188477.A0A3S1BWA5"/>
<proteinExistence type="predicted"/>
<dbReference type="InterPro" id="IPR051397">
    <property type="entry name" value="Zn-ADH-like_protein"/>
</dbReference>
<dbReference type="Pfam" id="PF00107">
    <property type="entry name" value="ADH_zinc_N"/>
    <property type="match status" value="1"/>
</dbReference>